<organism evidence="2 5">
    <name type="scientific">Adineta steineri</name>
    <dbReference type="NCBI Taxonomy" id="433720"/>
    <lineage>
        <taxon>Eukaryota</taxon>
        <taxon>Metazoa</taxon>
        <taxon>Spiralia</taxon>
        <taxon>Gnathifera</taxon>
        <taxon>Rotifera</taxon>
        <taxon>Eurotatoria</taxon>
        <taxon>Bdelloidea</taxon>
        <taxon>Adinetida</taxon>
        <taxon>Adinetidae</taxon>
        <taxon>Adineta</taxon>
    </lineage>
</organism>
<dbReference type="Proteomes" id="UP000663832">
    <property type="component" value="Unassembled WGS sequence"/>
</dbReference>
<dbReference type="OrthoDB" id="514777at2759"/>
<protein>
    <submittedName>
        <fullName evidence="2">Uncharacterized protein</fullName>
    </submittedName>
</protein>
<reference evidence="2" key="1">
    <citation type="submission" date="2021-02" db="EMBL/GenBank/DDBJ databases">
        <authorList>
            <person name="Nowell W R."/>
        </authorList>
    </citation>
    <scope>NUCLEOTIDE SEQUENCE</scope>
</reference>
<evidence type="ECO:0000313" key="4">
    <source>
        <dbReference type="Proteomes" id="UP000663832"/>
    </source>
</evidence>
<feature type="compositionally biased region" description="Basic and acidic residues" evidence="1">
    <location>
        <begin position="62"/>
        <end position="71"/>
    </location>
</feature>
<dbReference type="Proteomes" id="UP000663877">
    <property type="component" value="Unassembled WGS sequence"/>
</dbReference>
<evidence type="ECO:0000313" key="2">
    <source>
        <dbReference type="EMBL" id="CAF1475544.1"/>
    </source>
</evidence>
<feature type="region of interest" description="Disordered" evidence="1">
    <location>
        <begin position="16"/>
        <end position="91"/>
    </location>
</feature>
<dbReference type="AlphaFoldDB" id="A0A815RD51"/>
<dbReference type="EMBL" id="CAJNOI010002432">
    <property type="protein sequence ID" value="CAF1475544.1"/>
    <property type="molecule type" value="Genomic_DNA"/>
</dbReference>
<gene>
    <name evidence="2" type="ORF">BJG266_LOCUS41772</name>
    <name evidence="3" type="ORF">QVE165_LOCUS58649</name>
</gene>
<name>A0A815RD51_9BILA</name>
<feature type="compositionally biased region" description="Basic and acidic residues" evidence="1">
    <location>
        <begin position="22"/>
        <end position="36"/>
    </location>
</feature>
<evidence type="ECO:0000256" key="1">
    <source>
        <dbReference type="SAM" id="MobiDB-lite"/>
    </source>
</evidence>
<keyword evidence="4" id="KW-1185">Reference proteome</keyword>
<proteinExistence type="predicted"/>
<feature type="compositionally biased region" description="Polar residues" evidence="1">
    <location>
        <begin position="38"/>
        <end position="59"/>
    </location>
</feature>
<comment type="caution">
    <text evidence="2">The sequence shown here is derived from an EMBL/GenBank/DDBJ whole genome shotgun (WGS) entry which is preliminary data.</text>
</comment>
<sequence length="117" mass="13215">MDLRIANSIARIAEAKPTTVDGIHKQEQRRDQHRNNPGDGNNAQQYTGSCSGSGIKQQVNRMNEERNERRFGANSVRQYQSDDKRNPVTPLNLAPQCVCFKASTTKKKPEDDRANMN</sequence>
<dbReference type="EMBL" id="CAJNOM010002753">
    <property type="protein sequence ID" value="CAF1637146.1"/>
    <property type="molecule type" value="Genomic_DNA"/>
</dbReference>
<accession>A0A815RD51</accession>
<evidence type="ECO:0000313" key="3">
    <source>
        <dbReference type="EMBL" id="CAF1637146.1"/>
    </source>
</evidence>
<evidence type="ECO:0000313" key="5">
    <source>
        <dbReference type="Proteomes" id="UP000663877"/>
    </source>
</evidence>